<keyword evidence="4" id="KW-1185">Reference proteome</keyword>
<comment type="caution">
    <text evidence="3">The sequence shown here is derived from an EMBL/GenBank/DDBJ whole genome shotgun (WGS) entry which is preliminary data.</text>
</comment>
<evidence type="ECO:0000259" key="2">
    <source>
        <dbReference type="Pfam" id="PF05970"/>
    </source>
</evidence>
<gene>
    <name evidence="3" type="ORF">CYMTET_48287</name>
</gene>
<reference evidence="3 4" key="1">
    <citation type="journal article" date="2015" name="Genome Biol. Evol.">
        <title>Comparative Genomics of a Bacterivorous Green Alga Reveals Evolutionary Causalities and Consequences of Phago-Mixotrophic Mode of Nutrition.</title>
        <authorList>
            <person name="Burns J.A."/>
            <person name="Paasch A."/>
            <person name="Narechania A."/>
            <person name="Kim E."/>
        </authorList>
    </citation>
    <scope>NUCLEOTIDE SEQUENCE [LARGE SCALE GENOMIC DNA]</scope>
    <source>
        <strain evidence="3 4">PLY_AMNH</strain>
    </source>
</reference>
<dbReference type="GO" id="GO:0006310">
    <property type="term" value="P:DNA recombination"/>
    <property type="evidence" value="ECO:0007669"/>
    <property type="project" value="UniProtKB-KW"/>
</dbReference>
<keyword evidence="1" id="KW-0547">Nucleotide-binding</keyword>
<dbReference type="EMBL" id="LGRX02033265">
    <property type="protein sequence ID" value="KAK3241991.1"/>
    <property type="molecule type" value="Genomic_DNA"/>
</dbReference>
<dbReference type="PANTHER" id="PTHR10492:SF57">
    <property type="entry name" value="ATP-DEPENDENT DNA HELICASE"/>
    <property type="match status" value="1"/>
</dbReference>
<dbReference type="InterPro" id="IPR027417">
    <property type="entry name" value="P-loop_NTPase"/>
</dbReference>
<name>A0AAE0BSK2_9CHLO</name>
<keyword evidence="1" id="KW-0233">DNA recombination</keyword>
<keyword evidence="1" id="KW-0234">DNA repair</keyword>
<evidence type="ECO:0000256" key="1">
    <source>
        <dbReference type="RuleBase" id="RU363044"/>
    </source>
</evidence>
<dbReference type="GO" id="GO:0005524">
    <property type="term" value="F:ATP binding"/>
    <property type="evidence" value="ECO:0007669"/>
    <property type="project" value="UniProtKB-KW"/>
</dbReference>
<organism evidence="3 4">
    <name type="scientific">Cymbomonas tetramitiformis</name>
    <dbReference type="NCBI Taxonomy" id="36881"/>
    <lineage>
        <taxon>Eukaryota</taxon>
        <taxon>Viridiplantae</taxon>
        <taxon>Chlorophyta</taxon>
        <taxon>Pyramimonadophyceae</taxon>
        <taxon>Pyramimonadales</taxon>
        <taxon>Pyramimonadaceae</taxon>
        <taxon>Cymbomonas</taxon>
    </lineage>
</organism>
<dbReference type="GO" id="GO:0016787">
    <property type="term" value="F:hydrolase activity"/>
    <property type="evidence" value="ECO:0007669"/>
    <property type="project" value="UniProtKB-KW"/>
</dbReference>
<dbReference type="EC" id="5.6.2.3" evidence="1"/>
<comment type="cofactor">
    <cofactor evidence="1">
        <name>Mg(2+)</name>
        <dbReference type="ChEBI" id="CHEBI:18420"/>
    </cofactor>
</comment>
<keyword evidence="1" id="KW-0378">Hydrolase</keyword>
<proteinExistence type="inferred from homology"/>
<dbReference type="Pfam" id="PF05970">
    <property type="entry name" value="PIF1"/>
    <property type="match status" value="1"/>
</dbReference>
<accession>A0AAE0BSK2</accession>
<keyword evidence="1" id="KW-0347">Helicase</keyword>
<keyword evidence="1" id="KW-0227">DNA damage</keyword>
<keyword evidence="1" id="KW-0067">ATP-binding</keyword>
<dbReference type="InterPro" id="IPR010285">
    <property type="entry name" value="DNA_helicase_pif1-like_DEAD"/>
</dbReference>
<dbReference type="GO" id="GO:0000723">
    <property type="term" value="P:telomere maintenance"/>
    <property type="evidence" value="ECO:0007669"/>
    <property type="project" value="InterPro"/>
</dbReference>
<evidence type="ECO:0000313" key="4">
    <source>
        <dbReference type="Proteomes" id="UP001190700"/>
    </source>
</evidence>
<dbReference type="AlphaFoldDB" id="A0AAE0BSK2"/>
<dbReference type="Proteomes" id="UP001190700">
    <property type="component" value="Unassembled WGS sequence"/>
</dbReference>
<dbReference type="GO" id="GO:0006281">
    <property type="term" value="P:DNA repair"/>
    <property type="evidence" value="ECO:0007669"/>
    <property type="project" value="UniProtKB-KW"/>
</dbReference>
<sequence>MLEAVDRLLRRLIEYDSLFGGKTILLAGDFRQVLPIVYRGTRADIAATVLSRSSLWQHFTDLPLTINMRVSNMLATGDAQGAARQQLFADLVLRIGAGADLFGGILLHSAANISVYFRILPHSLEYFVLQVPPSARVGSEFLRDDMCLPADRRTVTALIEGFLDVATRFTDPDYLTKRTIMTLLNTTVDMLNEKIMTMLPGAEVRVDSADSVILDEATLTWYLSSS</sequence>
<dbReference type="SUPFAM" id="SSF52540">
    <property type="entry name" value="P-loop containing nucleoside triphosphate hydrolases"/>
    <property type="match status" value="1"/>
</dbReference>
<dbReference type="GO" id="GO:0043139">
    <property type="term" value="F:5'-3' DNA helicase activity"/>
    <property type="evidence" value="ECO:0007669"/>
    <property type="project" value="UniProtKB-EC"/>
</dbReference>
<dbReference type="PANTHER" id="PTHR10492">
    <property type="match status" value="1"/>
</dbReference>
<protein>
    <recommendedName>
        <fullName evidence="1">ATP-dependent DNA helicase</fullName>
        <ecNumber evidence="1">5.6.2.3</ecNumber>
    </recommendedName>
</protein>
<comment type="catalytic activity">
    <reaction evidence="1">
        <text>ATP + H2O = ADP + phosphate + H(+)</text>
        <dbReference type="Rhea" id="RHEA:13065"/>
        <dbReference type="ChEBI" id="CHEBI:15377"/>
        <dbReference type="ChEBI" id="CHEBI:15378"/>
        <dbReference type="ChEBI" id="CHEBI:30616"/>
        <dbReference type="ChEBI" id="CHEBI:43474"/>
        <dbReference type="ChEBI" id="CHEBI:456216"/>
        <dbReference type="EC" id="5.6.2.3"/>
    </reaction>
</comment>
<comment type="similarity">
    <text evidence="1">Belongs to the helicase family.</text>
</comment>
<evidence type="ECO:0000313" key="3">
    <source>
        <dbReference type="EMBL" id="KAK3241991.1"/>
    </source>
</evidence>
<feature type="domain" description="DNA helicase Pif1-like DEAD-box helicase" evidence="2">
    <location>
        <begin position="2"/>
        <end position="99"/>
    </location>
</feature>